<name>A0ABU6K1F4_9RHOO</name>
<evidence type="ECO:0000256" key="1">
    <source>
        <dbReference type="SAM" id="SignalP"/>
    </source>
</evidence>
<dbReference type="EMBL" id="JAYXHS010000001">
    <property type="protein sequence ID" value="MEC5385424.1"/>
    <property type="molecule type" value="Genomic_DNA"/>
</dbReference>
<gene>
    <name evidence="2" type="ORF">VVD49_06790</name>
</gene>
<keyword evidence="1" id="KW-0732">Signal</keyword>
<keyword evidence="3" id="KW-1185">Reference proteome</keyword>
<feature type="chain" id="PRO_5045530129" evidence="1">
    <location>
        <begin position="19"/>
        <end position="204"/>
    </location>
</feature>
<dbReference type="RefSeq" id="WP_327598379.1">
    <property type="nucleotide sequence ID" value="NZ_JAYXHS010000001.1"/>
</dbReference>
<organism evidence="2 3">
    <name type="scientific">Uliginosibacterium silvisoli</name>
    <dbReference type="NCBI Taxonomy" id="3114758"/>
    <lineage>
        <taxon>Bacteria</taxon>
        <taxon>Pseudomonadati</taxon>
        <taxon>Pseudomonadota</taxon>
        <taxon>Betaproteobacteria</taxon>
        <taxon>Rhodocyclales</taxon>
        <taxon>Zoogloeaceae</taxon>
        <taxon>Uliginosibacterium</taxon>
    </lineage>
</organism>
<comment type="caution">
    <text evidence="2">The sequence shown here is derived from an EMBL/GenBank/DDBJ whole genome shotgun (WGS) entry which is preliminary data.</text>
</comment>
<proteinExistence type="predicted"/>
<feature type="signal peptide" evidence="1">
    <location>
        <begin position="1"/>
        <end position="18"/>
    </location>
</feature>
<protein>
    <submittedName>
        <fullName evidence="2">Uncharacterized protein</fullName>
    </submittedName>
</protein>
<reference evidence="2 3" key="1">
    <citation type="submission" date="2024-01" db="EMBL/GenBank/DDBJ databases">
        <title>Uliginosibacterium soil sp. nov.</title>
        <authorList>
            <person name="Lv Y."/>
        </authorList>
    </citation>
    <scope>NUCLEOTIDE SEQUENCE [LARGE SCALE GENOMIC DNA]</scope>
    <source>
        <strain evidence="2 3">H3</strain>
    </source>
</reference>
<accession>A0ABU6K1F4</accession>
<dbReference type="Proteomes" id="UP001331561">
    <property type="component" value="Unassembled WGS sequence"/>
</dbReference>
<evidence type="ECO:0000313" key="2">
    <source>
        <dbReference type="EMBL" id="MEC5385424.1"/>
    </source>
</evidence>
<sequence length="204" mass="21813">MKQLFAAFLMMLAWPVLAQNMAFNGCTDAKGKPVAALADDKLQAVAQYGLADGQPVIRYNPQLLPRLLLETRLFVYAHECGRQYLGFPATGDRTAVQARQADCWAYDTLKRSALSSAPVLAAVEDDLNMVAEDWAVLPGPAREVKLASCGGAPAATKGSLALPSGPARSKWDQCQQSCGAKLRSCGRSETCQIAFNQCSVACGQ</sequence>
<evidence type="ECO:0000313" key="3">
    <source>
        <dbReference type="Proteomes" id="UP001331561"/>
    </source>
</evidence>